<dbReference type="Gene3D" id="3.40.50.20">
    <property type="match status" value="1"/>
</dbReference>
<keyword evidence="7" id="KW-1185">Reference proteome</keyword>
<gene>
    <name evidence="6" type="ORF">IDH44_11510</name>
</gene>
<evidence type="ECO:0000256" key="2">
    <source>
        <dbReference type="ARBA" id="ARBA00022741"/>
    </source>
</evidence>
<dbReference type="Gene3D" id="3.30.1490.20">
    <property type="entry name" value="ATP-grasp fold, A domain"/>
    <property type="match status" value="1"/>
</dbReference>
<evidence type="ECO:0000313" key="7">
    <source>
        <dbReference type="Proteomes" id="UP000621560"/>
    </source>
</evidence>
<dbReference type="RefSeq" id="WP_190917776.1">
    <property type="nucleotide sequence ID" value="NZ_JACXIZ010000018.1"/>
</dbReference>
<dbReference type="Proteomes" id="UP000621560">
    <property type="component" value="Unassembled WGS sequence"/>
</dbReference>
<evidence type="ECO:0000256" key="4">
    <source>
        <dbReference type="PROSITE-ProRule" id="PRU00409"/>
    </source>
</evidence>
<evidence type="ECO:0000313" key="6">
    <source>
        <dbReference type="EMBL" id="MBD2845819.1"/>
    </source>
</evidence>
<name>A0A927GRM7_9BACL</name>
<evidence type="ECO:0000259" key="5">
    <source>
        <dbReference type="PROSITE" id="PS50975"/>
    </source>
</evidence>
<evidence type="ECO:0000256" key="1">
    <source>
        <dbReference type="ARBA" id="ARBA00022598"/>
    </source>
</evidence>
<organism evidence="6 7">
    <name type="scientific">Paenibacillus sabuli</name>
    <dbReference type="NCBI Taxonomy" id="2772509"/>
    <lineage>
        <taxon>Bacteria</taxon>
        <taxon>Bacillati</taxon>
        <taxon>Bacillota</taxon>
        <taxon>Bacilli</taxon>
        <taxon>Bacillales</taxon>
        <taxon>Paenibacillaceae</taxon>
        <taxon>Paenibacillus</taxon>
    </lineage>
</organism>
<dbReference type="EMBL" id="JACXIZ010000018">
    <property type="protein sequence ID" value="MBD2845819.1"/>
    <property type="molecule type" value="Genomic_DNA"/>
</dbReference>
<dbReference type="PANTHER" id="PTHR43585:SF2">
    <property type="entry name" value="ATP-GRASP ENZYME FSQD"/>
    <property type="match status" value="1"/>
</dbReference>
<reference evidence="6" key="1">
    <citation type="submission" date="2020-09" db="EMBL/GenBank/DDBJ databases">
        <title>A novel bacterium of genus Paenibacillus, isolated from South China Sea.</title>
        <authorList>
            <person name="Huang H."/>
            <person name="Mo K."/>
            <person name="Hu Y."/>
        </authorList>
    </citation>
    <scope>NUCLEOTIDE SEQUENCE</scope>
    <source>
        <strain evidence="6">IB182496</strain>
    </source>
</reference>
<dbReference type="SUPFAM" id="SSF56059">
    <property type="entry name" value="Glutathione synthetase ATP-binding domain-like"/>
    <property type="match status" value="1"/>
</dbReference>
<dbReference type="GO" id="GO:0005524">
    <property type="term" value="F:ATP binding"/>
    <property type="evidence" value="ECO:0007669"/>
    <property type="project" value="UniProtKB-UniRule"/>
</dbReference>
<dbReference type="GO" id="GO:0046872">
    <property type="term" value="F:metal ion binding"/>
    <property type="evidence" value="ECO:0007669"/>
    <property type="project" value="InterPro"/>
</dbReference>
<dbReference type="Pfam" id="PF13535">
    <property type="entry name" value="ATP-grasp_4"/>
    <property type="match status" value="1"/>
</dbReference>
<proteinExistence type="predicted"/>
<dbReference type="PROSITE" id="PS50975">
    <property type="entry name" value="ATP_GRASP"/>
    <property type="match status" value="1"/>
</dbReference>
<keyword evidence="3 4" id="KW-0067">ATP-binding</keyword>
<keyword evidence="2 4" id="KW-0547">Nucleotide-binding</keyword>
<dbReference type="GO" id="GO:0016874">
    <property type="term" value="F:ligase activity"/>
    <property type="evidence" value="ECO:0007669"/>
    <property type="project" value="UniProtKB-KW"/>
</dbReference>
<dbReference type="InterPro" id="IPR052032">
    <property type="entry name" value="ATP-dep_AA_Ligase"/>
</dbReference>
<dbReference type="Gene3D" id="3.30.470.20">
    <property type="entry name" value="ATP-grasp fold, B domain"/>
    <property type="match status" value="1"/>
</dbReference>
<dbReference type="PANTHER" id="PTHR43585">
    <property type="entry name" value="FUMIPYRROLE BIOSYNTHESIS PROTEIN C"/>
    <property type="match status" value="1"/>
</dbReference>
<comment type="caution">
    <text evidence="6">The sequence shown here is derived from an EMBL/GenBank/DDBJ whole genome shotgun (WGS) entry which is preliminary data.</text>
</comment>
<keyword evidence="1" id="KW-0436">Ligase</keyword>
<sequence>MKWLLSIGAGVEQVEPIKIAQAMGYKVVAMDGNANAPGLNIADRSLNIDISDKVEVLTEVRKCNVSGIIPSPIGKCLTTIGLINDELSFPGISAAAAERCTNKKIFHDLLSRNHFLRPSQSEVFQMTQIPLELKFNDYPLIIKPCNGSGSKGVIVVQSEEELEQALMDLSKLEEVQDWLIESFIEGTEYGVDAVVIDGKFQLLMIREKTLSNLPYRQAIQVSGPANLTELQIKSIAECLERAAQVLEMNNCILHADVLLLQEGVCIIEMAGRPSGQMISSNIIPLATGLNVIQEGIKISLGINADFTINDSRPVALTYFTHSIHPKIIEKYEKNGEILKFKQTEHDSSDVIQITNGTDLSGAGYIITTGLNLAEAQSIGDTIIKQGGDYNEDRSEYSKIKQ</sequence>
<protein>
    <submittedName>
        <fullName evidence="6">ATP-grasp domain-containing protein</fullName>
    </submittedName>
</protein>
<dbReference type="InterPro" id="IPR013815">
    <property type="entry name" value="ATP_grasp_subdomain_1"/>
</dbReference>
<evidence type="ECO:0000256" key="3">
    <source>
        <dbReference type="ARBA" id="ARBA00022840"/>
    </source>
</evidence>
<feature type="domain" description="ATP-grasp" evidence="5">
    <location>
        <begin position="107"/>
        <end position="300"/>
    </location>
</feature>
<dbReference type="AlphaFoldDB" id="A0A927GRM7"/>
<accession>A0A927GRM7</accession>
<dbReference type="InterPro" id="IPR011761">
    <property type="entry name" value="ATP-grasp"/>
</dbReference>